<dbReference type="PANTHER" id="PTHR11487:SF0">
    <property type="entry name" value="S-ACYL FATTY ACID SYNTHASE THIOESTERASE, MEDIUM CHAIN"/>
    <property type="match status" value="1"/>
</dbReference>
<dbReference type="GO" id="GO:0016787">
    <property type="term" value="F:hydrolase activity"/>
    <property type="evidence" value="ECO:0007669"/>
    <property type="project" value="UniProtKB-KW"/>
</dbReference>
<dbReference type="Proteomes" id="UP001500668">
    <property type="component" value="Unassembled WGS sequence"/>
</dbReference>
<proteinExistence type="inferred from homology"/>
<feature type="region of interest" description="Disordered" evidence="2">
    <location>
        <begin position="184"/>
        <end position="207"/>
    </location>
</feature>
<comment type="caution">
    <text evidence="4">The sequence shown here is derived from an EMBL/GenBank/DDBJ whole genome shotgun (WGS) entry which is preliminary data.</text>
</comment>
<accession>A0ABN1F9G7</accession>
<keyword evidence="4" id="KW-0378">Hydrolase</keyword>
<evidence type="ECO:0000313" key="4">
    <source>
        <dbReference type="EMBL" id="GAA0585520.1"/>
    </source>
</evidence>
<evidence type="ECO:0000256" key="2">
    <source>
        <dbReference type="SAM" id="MobiDB-lite"/>
    </source>
</evidence>
<gene>
    <name evidence="4" type="ORF">GCM10010394_13050</name>
</gene>
<feature type="domain" description="Thioesterase" evidence="3">
    <location>
        <begin position="24"/>
        <end position="268"/>
    </location>
</feature>
<keyword evidence="5" id="KW-1185">Reference proteome</keyword>
<organism evidence="4 5">
    <name type="scientific">Streptomyces crystallinus</name>
    <dbReference type="NCBI Taxonomy" id="68191"/>
    <lineage>
        <taxon>Bacteria</taxon>
        <taxon>Bacillati</taxon>
        <taxon>Actinomycetota</taxon>
        <taxon>Actinomycetes</taxon>
        <taxon>Kitasatosporales</taxon>
        <taxon>Streptomycetaceae</taxon>
        <taxon>Streptomyces</taxon>
    </lineage>
</organism>
<reference evidence="4 5" key="1">
    <citation type="journal article" date="2019" name="Int. J. Syst. Evol. Microbiol.">
        <title>The Global Catalogue of Microorganisms (GCM) 10K type strain sequencing project: providing services to taxonomists for standard genome sequencing and annotation.</title>
        <authorList>
            <consortium name="The Broad Institute Genomics Platform"/>
            <consortium name="The Broad Institute Genome Sequencing Center for Infectious Disease"/>
            <person name="Wu L."/>
            <person name="Ma J."/>
        </authorList>
    </citation>
    <scope>NUCLEOTIDE SEQUENCE [LARGE SCALE GENOMIC DNA]</scope>
    <source>
        <strain evidence="4 5">JCM 5067</strain>
    </source>
</reference>
<name>A0ABN1F9G7_9ACTN</name>
<dbReference type="InterPro" id="IPR029058">
    <property type="entry name" value="AB_hydrolase_fold"/>
</dbReference>
<dbReference type="PANTHER" id="PTHR11487">
    <property type="entry name" value="THIOESTERASE"/>
    <property type="match status" value="1"/>
</dbReference>
<feature type="compositionally biased region" description="Basic and acidic residues" evidence="2">
    <location>
        <begin position="184"/>
        <end position="198"/>
    </location>
</feature>
<dbReference type="RefSeq" id="WP_344071017.1">
    <property type="nucleotide sequence ID" value="NZ_BAAACA010000006.1"/>
</dbReference>
<evidence type="ECO:0000313" key="5">
    <source>
        <dbReference type="Proteomes" id="UP001500668"/>
    </source>
</evidence>
<comment type="similarity">
    <text evidence="1">Belongs to the thioesterase family.</text>
</comment>
<dbReference type="Pfam" id="PF00975">
    <property type="entry name" value="Thioesterase"/>
    <property type="match status" value="1"/>
</dbReference>
<dbReference type="InterPro" id="IPR001031">
    <property type="entry name" value="Thioesterase"/>
</dbReference>
<dbReference type="InterPro" id="IPR012223">
    <property type="entry name" value="TEII"/>
</dbReference>
<dbReference type="Gene3D" id="3.40.50.1820">
    <property type="entry name" value="alpha/beta hydrolase"/>
    <property type="match status" value="1"/>
</dbReference>
<evidence type="ECO:0000256" key="1">
    <source>
        <dbReference type="ARBA" id="ARBA00007169"/>
    </source>
</evidence>
<sequence>MSGPATASAAGCLVRTPREDAPLRLFCFHHAGGGASFFGPWPARVVDGVDVLPVQLPGRESRFREPRFQEAGTVAGALAEELAPWLERPYAFYGHSMGALIAFAVAAARTRGGGRAPLALFVGAYAAPHLTPPLPPADLYGDAELARLLVDIGGLHPQFLGRDDWLRALLPIVRDDLRICASHREAGLPEPRDPRDPGDPEDAAGPKDAAQRLSLDVRAFAGADDALVDAAAVYAWERYAREFRLTTLPGGHFFPRDAPGPFFEELNRSLTELLTRARATA</sequence>
<dbReference type="SUPFAM" id="SSF53474">
    <property type="entry name" value="alpha/beta-Hydrolases"/>
    <property type="match status" value="1"/>
</dbReference>
<evidence type="ECO:0000259" key="3">
    <source>
        <dbReference type="Pfam" id="PF00975"/>
    </source>
</evidence>
<dbReference type="EMBL" id="BAAACA010000006">
    <property type="protein sequence ID" value="GAA0585520.1"/>
    <property type="molecule type" value="Genomic_DNA"/>
</dbReference>
<protein>
    <submittedName>
        <fullName evidence="4">Alpha/beta fold hydrolase</fullName>
    </submittedName>
</protein>